<evidence type="ECO:0000256" key="10">
    <source>
        <dbReference type="PROSITE-ProRule" id="PRU10072"/>
    </source>
</evidence>
<dbReference type="InterPro" id="IPR005122">
    <property type="entry name" value="Uracil-DNA_glycosylase-like"/>
</dbReference>
<keyword evidence="7 9" id="KW-0378">Hydrolase</keyword>
<dbReference type="PANTHER" id="PTHR11264:SF0">
    <property type="entry name" value="URACIL-DNA GLYCOSYLASE"/>
    <property type="match status" value="1"/>
</dbReference>
<dbReference type="GO" id="GO:0004844">
    <property type="term" value="F:uracil DNA N-glycosylase activity"/>
    <property type="evidence" value="ECO:0007669"/>
    <property type="project" value="UniProtKB-EC"/>
</dbReference>
<keyword evidence="14" id="KW-1185">Reference proteome</keyword>
<dbReference type="CDD" id="cd10027">
    <property type="entry name" value="UDG-F1-like"/>
    <property type="match status" value="1"/>
</dbReference>
<dbReference type="NCBIfam" id="NF003591">
    <property type="entry name" value="PRK05254.1-4"/>
    <property type="match status" value="1"/>
</dbReference>
<feature type="active site" description="Proton acceptor" evidence="9 10">
    <location>
        <position position="65"/>
    </location>
</feature>
<evidence type="ECO:0000313" key="14">
    <source>
        <dbReference type="Proteomes" id="UP001597244"/>
    </source>
</evidence>
<keyword evidence="6 9" id="KW-0227">DNA damage</keyword>
<feature type="domain" description="Uracil-DNA glycosylase-like" evidence="12">
    <location>
        <begin position="50"/>
        <end position="209"/>
    </location>
</feature>
<keyword evidence="8 9" id="KW-0234">DNA repair</keyword>
<dbReference type="InterPro" id="IPR018085">
    <property type="entry name" value="Ura-DNA_Glyclase_AS"/>
</dbReference>
<dbReference type="PROSITE" id="PS00130">
    <property type="entry name" value="U_DNA_GLYCOSYLASE"/>
    <property type="match status" value="1"/>
</dbReference>
<reference evidence="14" key="1">
    <citation type="journal article" date="2019" name="Int. J. Syst. Evol. Microbiol.">
        <title>The Global Catalogue of Microorganisms (GCM) 10K type strain sequencing project: providing services to taxonomists for standard genome sequencing and annotation.</title>
        <authorList>
            <consortium name="The Broad Institute Genomics Platform"/>
            <consortium name="The Broad Institute Genome Sequencing Center for Infectious Disease"/>
            <person name="Wu L."/>
            <person name="Ma J."/>
        </authorList>
    </citation>
    <scope>NUCLEOTIDE SEQUENCE [LARGE SCALE GENOMIC DNA]</scope>
    <source>
        <strain evidence="14">CCM 8951</strain>
    </source>
</reference>
<dbReference type="NCBIfam" id="NF003589">
    <property type="entry name" value="PRK05254.1-2"/>
    <property type="match status" value="1"/>
</dbReference>
<evidence type="ECO:0000256" key="4">
    <source>
        <dbReference type="ARBA" id="ARBA00012030"/>
    </source>
</evidence>
<comment type="subcellular location">
    <subcellularLocation>
        <location evidence="9">Cytoplasm</location>
    </subcellularLocation>
</comment>
<dbReference type="NCBIfam" id="TIGR00628">
    <property type="entry name" value="ung"/>
    <property type="match status" value="1"/>
</dbReference>
<keyword evidence="13" id="KW-0326">Glycosidase</keyword>
<comment type="similarity">
    <text evidence="3 9 11">Belongs to the uracil-DNA glycosylase (UDG) superfamily. UNG family.</text>
</comment>
<sequence>MKELIHNDWEEVLTPIFASEQYGQLHQFLRNEYANQTIYPEMHHIFQAFEWTSFANTKVVILGQDPYHEPHQAHGLSFSVLPGNVLPPSLRNIYKELQTDVGATPVKHGYLKSWADQGVLLLNSVLTVRAHQAYSHRGKGWEQLTDAAIKALAERGGVVFILWGNAAKAKREFINETKNAVITSVHPSPLSASRGFFGSRPFSQANEALLKFGEQPINWQLPSEPENAE</sequence>
<evidence type="ECO:0000256" key="5">
    <source>
        <dbReference type="ARBA" id="ARBA00018429"/>
    </source>
</evidence>
<proteinExistence type="inferred from homology"/>
<evidence type="ECO:0000256" key="11">
    <source>
        <dbReference type="RuleBase" id="RU003780"/>
    </source>
</evidence>
<dbReference type="EC" id="3.2.2.27" evidence="4 9"/>
<evidence type="ECO:0000313" key="13">
    <source>
        <dbReference type="EMBL" id="MFD1466384.1"/>
    </source>
</evidence>
<dbReference type="HAMAP" id="MF_00148">
    <property type="entry name" value="UDG"/>
    <property type="match status" value="1"/>
</dbReference>
<dbReference type="NCBIfam" id="NF003588">
    <property type="entry name" value="PRK05254.1-1"/>
    <property type="match status" value="1"/>
</dbReference>
<evidence type="ECO:0000256" key="6">
    <source>
        <dbReference type="ARBA" id="ARBA00022763"/>
    </source>
</evidence>
<evidence type="ECO:0000256" key="7">
    <source>
        <dbReference type="ARBA" id="ARBA00022801"/>
    </source>
</evidence>
<dbReference type="InterPro" id="IPR036895">
    <property type="entry name" value="Uracil-DNA_glycosylase-like_sf"/>
</dbReference>
<name>A0ABW4DSB9_9LACO</name>
<dbReference type="SUPFAM" id="SSF52141">
    <property type="entry name" value="Uracil-DNA glycosylase-like"/>
    <property type="match status" value="1"/>
</dbReference>
<gene>
    <name evidence="9" type="primary">ung</name>
    <name evidence="13" type="ORF">ACFQ4L_09960</name>
</gene>
<dbReference type="Proteomes" id="UP001597244">
    <property type="component" value="Unassembled WGS sequence"/>
</dbReference>
<dbReference type="Gene3D" id="3.40.470.10">
    <property type="entry name" value="Uracil-DNA glycosylase-like domain"/>
    <property type="match status" value="1"/>
</dbReference>
<keyword evidence="9" id="KW-0963">Cytoplasm</keyword>
<evidence type="ECO:0000256" key="3">
    <source>
        <dbReference type="ARBA" id="ARBA00008184"/>
    </source>
</evidence>
<dbReference type="PANTHER" id="PTHR11264">
    <property type="entry name" value="URACIL-DNA GLYCOSYLASE"/>
    <property type="match status" value="1"/>
</dbReference>
<dbReference type="EMBL" id="JBHTOF010000102">
    <property type="protein sequence ID" value="MFD1466384.1"/>
    <property type="molecule type" value="Genomic_DNA"/>
</dbReference>
<dbReference type="RefSeq" id="WP_125577560.1">
    <property type="nucleotide sequence ID" value="NZ_JBHTOF010000102.1"/>
</dbReference>
<dbReference type="NCBIfam" id="NF003592">
    <property type="entry name" value="PRK05254.1-5"/>
    <property type="match status" value="1"/>
</dbReference>
<comment type="function">
    <text evidence="2 9 11">Excises uracil residues from the DNA which can arise as a result of misincorporation of dUMP residues by DNA polymerase or due to deamination of cytosine.</text>
</comment>
<comment type="catalytic activity">
    <reaction evidence="1 9 11">
        <text>Hydrolyzes single-stranded DNA or mismatched double-stranded DNA and polynucleotides, releasing free uracil.</text>
        <dbReference type="EC" id="3.2.2.27"/>
    </reaction>
</comment>
<evidence type="ECO:0000256" key="8">
    <source>
        <dbReference type="ARBA" id="ARBA00023204"/>
    </source>
</evidence>
<comment type="caution">
    <text evidence="13">The sequence shown here is derived from an EMBL/GenBank/DDBJ whole genome shotgun (WGS) entry which is preliminary data.</text>
</comment>
<dbReference type="SMART" id="SM00987">
    <property type="entry name" value="UreE_C"/>
    <property type="match status" value="1"/>
</dbReference>
<dbReference type="Pfam" id="PF03167">
    <property type="entry name" value="UDG"/>
    <property type="match status" value="1"/>
</dbReference>
<evidence type="ECO:0000259" key="12">
    <source>
        <dbReference type="SMART" id="SM00986"/>
    </source>
</evidence>
<accession>A0ABW4DSB9</accession>
<evidence type="ECO:0000256" key="2">
    <source>
        <dbReference type="ARBA" id="ARBA00002631"/>
    </source>
</evidence>
<organism evidence="13 14">
    <name type="scientific">Lapidilactobacillus mulanensis</name>
    <dbReference type="NCBI Taxonomy" id="2485999"/>
    <lineage>
        <taxon>Bacteria</taxon>
        <taxon>Bacillati</taxon>
        <taxon>Bacillota</taxon>
        <taxon>Bacilli</taxon>
        <taxon>Lactobacillales</taxon>
        <taxon>Lactobacillaceae</taxon>
        <taxon>Lapidilactobacillus</taxon>
    </lineage>
</organism>
<dbReference type="InterPro" id="IPR002043">
    <property type="entry name" value="UDG_fam1"/>
</dbReference>
<evidence type="ECO:0000256" key="9">
    <source>
        <dbReference type="HAMAP-Rule" id="MF_00148"/>
    </source>
</evidence>
<dbReference type="SMART" id="SM00986">
    <property type="entry name" value="UDG"/>
    <property type="match status" value="1"/>
</dbReference>
<protein>
    <recommendedName>
        <fullName evidence="5 9">Uracil-DNA glycosylase</fullName>
        <shortName evidence="9">UDG</shortName>
        <ecNumber evidence="4 9">3.2.2.27</ecNumber>
    </recommendedName>
</protein>
<evidence type="ECO:0000256" key="1">
    <source>
        <dbReference type="ARBA" id="ARBA00001400"/>
    </source>
</evidence>